<dbReference type="InterPro" id="IPR023213">
    <property type="entry name" value="CAT-like_dom_sf"/>
</dbReference>
<accession>A0ABU1WYE5</accession>
<dbReference type="CDD" id="cd06849">
    <property type="entry name" value="lipoyl_domain"/>
    <property type="match status" value="1"/>
</dbReference>
<evidence type="ECO:0000256" key="4">
    <source>
        <dbReference type="RuleBase" id="RU003423"/>
    </source>
</evidence>
<dbReference type="Gene3D" id="3.30.559.10">
    <property type="entry name" value="Chloramphenicol acetyltransferase-like domain"/>
    <property type="match status" value="1"/>
</dbReference>
<dbReference type="PROSITE" id="PS00189">
    <property type="entry name" value="LIPOYL"/>
    <property type="match status" value="1"/>
</dbReference>
<dbReference type="EC" id="2.3.1.-" evidence="4"/>
<sequence length="430" mass="44750">MALELKMPALSPTMEKGNLAKWLVNVGDLVKPGDLLAEIETDKATMEFEAIEEGRIAELRVPEGSENVAVGTVIAVLGEATEMGLAEQTPSKQPLPSPPDAKQASPAVDASPHSGPLFSTVGEVTVAVTPAKIQSKAEPVATPLARRIASAMGLDLAKIMGTGARGRIVKADLGLQAKAPPLAAVAAGAETAVLSVAPPAGIPVESIKLSAMRKTIARRLTQSKQTVPHFYLTVRCQLDALLKLRGELNAGLASQGIKLSVNDLLIKAMAKAMERVPDANVQFGGDELHRFKRVDIAMAVAIDGGLVTPVIQDAGALSLSAIANLSKNLAAKARDGKLTPEEYQGGTASISNLGMFGIDEMFPVINPPQALILGVAAGIEQPWKVDGDIGLATIMAATASFDHRAIDGAIAAQFMGALRDLIESPILLVC</sequence>
<dbReference type="SUPFAM" id="SSF52777">
    <property type="entry name" value="CoA-dependent acyltransferases"/>
    <property type="match status" value="1"/>
</dbReference>
<dbReference type="InterPro" id="IPR036625">
    <property type="entry name" value="E3-bd_dom_sf"/>
</dbReference>
<comment type="caution">
    <text evidence="8">The sequence shown here is derived from an EMBL/GenBank/DDBJ whole genome shotgun (WGS) entry which is preliminary data.</text>
</comment>
<evidence type="ECO:0000313" key="8">
    <source>
        <dbReference type="EMBL" id="MDR7154341.1"/>
    </source>
</evidence>
<keyword evidence="3 4" id="KW-0450">Lipoyl</keyword>
<dbReference type="RefSeq" id="WP_310222556.1">
    <property type="nucleotide sequence ID" value="NZ_JAVDWV010000004.1"/>
</dbReference>
<keyword evidence="8" id="KW-0670">Pyruvate</keyword>
<dbReference type="InterPro" id="IPR003016">
    <property type="entry name" value="2-oxoA_DH_lipoyl-BS"/>
</dbReference>
<dbReference type="InterPro" id="IPR000089">
    <property type="entry name" value="Biotin_lipoyl"/>
</dbReference>
<reference evidence="8 9" key="1">
    <citation type="submission" date="2023-07" db="EMBL/GenBank/DDBJ databases">
        <title>Sorghum-associated microbial communities from plants grown in Nebraska, USA.</title>
        <authorList>
            <person name="Schachtman D."/>
        </authorList>
    </citation>
    <scope>NUCLEOTIDE SEQUENCE [LARGE SCALE GENOMIC DNA]</scope>
    <source>
        <strain evidence="8 9">4256</strain>
    </source>
</reference>
<dbReference type="Pfam" id="PF02817">
    <property type="entry name" value="E3_binding"/>
    <property type="match status" value="1"/>
</dbReference>
<comment type="similarity">
    <text evidence="2 4">Belongs to the 2-oxoacid dehydrogenase family.</text>
</comment>
<evidence type="ECO:0000256" key="2">
    <source>
        <dbReference type="ARBA" id="ARBA00007317"/>
    </source>
</evidence>
<dbReference type="InterPro" id="IPR045257">
    <property type="entry name" value="E2/Pdx1"/>
</dbReference>
<gene>
    <name evidence="8" type="ORF">J2W40_001153</name>
</gene>
<evidence type="ECO:0000256" key="1">
    <source>
        <dbReference type="ARBA" id="ARBA00001938"/>
    </source>
</evidence>
<evidence type="ECO:0000259" key="6">
    <source>
        <dbReference type="PROSITE" id="PS50968"/>
    </source>
</evidence>
<dbReference type="PANTHER" id="PTHR23151:SF90">
    <property type="entry name" value="DIHYDROLIPOYLLYSINE-RESIDUE ACETYLTRANSFERASE COMPONENT OF PYRUVATE DEHYDROGENASE COMPLEX, MITOCHONDRIAL-RELATED"/>
    <property type="match status" value="1"/>
</dbReference>
<feature type="domain" description="Lipoyl-binding" evidence="6">
    <location>
        <begin position="2"/>
        <end position="78"/>
    </location>
</feature>
<dbReference type="GO" id="GO:0004742">
    <property type="term" value="F:dihydrolipoyllysine-residue acetyltransferase activity"/>
    <property type="evidence" value="ECO:0007669"/>
    <property type="project" value="UniProtKB-EC"/>
</dbReference>
<protein>
    <recommendedName>
        <fullName evidence="4">Dihydrolipoamide acetyltransferase component of pyruvate dehydrogenase complex</fullName>
        <ecNumber evidence="4">2.3.1.-</ecNumber>
    </recommendedName>
</protein>
<keyword evidence="4 8" id="KW-0012">Acyltransferase</keyword>
<dbReference type="Gene3D" id="2.40.50.100">
    <property type="match status" value="1"/>
</dbReference>
<dbReference type="Pfam" id="PF00364">
    <property type="entry name" value="Biotin_lipoyl"/>
    <property type="match status" value="1"/>
</dbReference>
<dbReference type="Proteomes" id="UP001267638">
    <property type="component" value="Unassembled WGS sequence"/>
</dbReference>
<evidence type="ECO:0000256" key="5">
    <source>
        <dbReference type="SAM" id="MobiDB-lite"/>
    </source>
</evidence>
<dbReference type="InterPro" id="IPR001078">
    <property type="entry name" value="2-oxoacid_DH_actylTfrase"/>
</dbReference>
<dbReference type="EMBL" id="JAVDWV010000004">
    <property type="protein sequence ID" value="MDR7154341.1"/>
    <property type="molecule type" value="Genomic_DNA"/>
</dbReference>
<dbReference type="Gene3D" id="4.10.320.10">
    <property type="entry name" value="E3-binding domain"/>
    <property type="match status" value="1"/>
</dbReference>
<dbReference type="InterPro" id="IPR004167">
    <property type="entry name" value="PSBD"/>
</dbReference>
<comment type="cofactor">
    <cofactor evidence="1 4">
        <name>(R)-lipoate</name>
        <dbReference type="ChEBI" id="CHEBI:83088"/>
    </cofactor>
</comment>
<dbReference type="PANTHER" id="PTHR23151">
    <property type="entry name" value="DIHYDROLIPOAMIDE ACETYL/SUCCINYL-TRANSFERASE-RELATED"/>
    <property type="match status" value="1"/>
</dbReference>
<dbReference type="PROSITE" id="PS51826">
    <property type="entry name" value="PSBD"/>
    <property type="match status" value="1"/>
</dbReference>
<dbReference type="SUPFAM" id="SSF47005">
    <property type="entry name" value="Peripheral subunit-binding domain of 2-oxo acid dehydrogenase complex"/>
    <property type="match status" value="1"/>
</dbReference>
<evidence type="ECO:0000256" key="3">
    <source>
        <dbReference type="ARBA" id="ARBA00022823"/>
    </source>
</evidence>
<evidence type="ECO:0000313" key="9">
    <source>
        <dbReference type="Proteomes" id="UP001267638"/>
    </source>
</evidence>
<dbReference type="InterPro" id="IPR011053">
    <property type="entry name" value="Single_hybrid_motif"/>
</dbReference>
<feature type="region of interest" description="Disordered" evidence="5">
    <location>
        <begin position="85"/>
        <end position="115"/>
    </location>
</feature>
<dbReference type="PROSITE" id="PS50968">
    <property type="entry name" value="BIOTINYL_LIPOYL"/>
    <property type="match status" value="1"/>
</dbReference>
<keyword evidence="9" id="KW-1185">Reference proteome</keyword>
<dbReference type="SUPFAM" id="SSF51230">
    <property type="entry name" value="Single hybrid motif"/>
    <property type="match status" value="1"/>
</dbReference>
<name>A0ABU1WYE5_SPHXE</name>
<evidence type="ECO:0000259" key="7">
    <source>
        <dbReference type="PROSITE" id="PS51826"/>
    </source>
</evidence>
<proteinExistence type="inferred from homology"/>
<keyword evidence="4 8" id="KW-0808">Transferase</keyword>
<feature type="domain" description="Peripheral subunit-binding (PSBD)" evidence="7">
    <location>
        <begin position="140"/>
        <end position="177"/>
    </location>
</feature>
<organism evidence="8 9">
    <name type="scientific">Sphingobium xenophagum</name>
    <dbReference type="NCBI Taxonomy" id="121428"/>
    <lineage>
        <taxon>Bacteria</taxon>
        <taxon>Pseudomonadati</taxon>
        <taxon>Pseudomonadota</taxon>
        <taxon>Alphaproteobacteria</taxon>
        <taxon>Sphingomonadales</taxon>
        <taxon>Sphingomonadaceae</taxon>
        <taxon>Sphingobium</taxon>
    </lineage>
</organism>
<dbReference type="Pfam" id="PF00198">
    <property type="entry name" value="2-oxoacid_dh"/>
    <property type="match status" value="1"/>
</dbReference>